<proteinExistence type="inferred from homology"/>
<reference evidence="7" key="1">
    <citation type="submission" date="2020-08" db="EMBL/GenBank/DDBJ databases">
        <title>Taxonomic study for Lactobacillus species isolated from hardwood bark.</title>
        <authorList>
            <person name="Tohno M."/>
            <person name="Tanizawa Y."/>
        </authorList>
    </citation>
    <scope>NUCLEOTIDE SEQUENCE</scope>
    <source>
        <strain evidence="7">B40</strain>
    </source>
</reference>
<dbReference type="PANTHER" id="PTHR43085">
    <property type="entry name" value="HEXOKINASE FAMILY MEMBER"/>
    <property type="match status" value="1"/>
</dbReference>
<evidence type="ECO:0000259" key="6">
    <source>
        <dbReference type="Pfam" id="PF00294"/>
    </source>
</evidence>
<dbReference type="Gene3D" id="3.40.1190.20">
    <property type="match status" value="1"/>
</dbReference>
<evidence type="ECO:0000256" key="5">
    <source>
        <dbReference type="ARBA" id="ARBA00022840"/>
    </source>
</evidence>
<dbReference type="GO" id="GO:0005524">
    <property type="term" value="F:ATP binding"/>
    <property type="evidence" value="ECO:0007669"/>
    <property type="project" value="UniProtKB-KW"/>
</dbReference>
<dbReference type="PANTHER" id="PTHR43085:SF1">
    <property type="entry name" value="PSEUDOURIDINE KINASE-RELATED"/>
    <property type="match status" value="1"/>
</dbReference>
<dbReference type="InterPro" id="IPR029056">
    <property type="entry name" value="Ribokinase-like"/>
</dbReference>
<dbReference type="EMBL" id="BMAY01000010">
    <property type="protein sequence ID" value="GFZ27434.1"/>
    <property type="molecule type" value="Genomic_DNA"/>
</dbReference>
<dbReference type="InterPro" id="IPR050306">
    <property type="entry name" value="PfkB_Carbo_kinase"/>
</dbReference>
<dbReference type="InterPro" id="IPR011611">
    <property type="entry name" value="PfkB_dom"/>
</dbReference>
<sequence length="320" mass="35396">MSEVITIGEPLVVFCSTEPDISLKEAVNFKRVVGGAELNVAIGLNRLGHTVKYISQIGRDPQGDFIEDQINKQKLDSSVLKKTSLFITGYQMKQLVTEGDPKVFNFRKSSAASHMTPDILKRVDLTNAKFGHLTGIFPALSDSSLETSIFFAKQMNKRKITLTFDPNLRPRLWKNETYMVKTINKLAKYADIMLPGIKEGKILTGLDSPQDIADYYLQNPQTKAVFVKLGPDGAYVKTKTNDERVVQGFKVAKVVDTVGAGDGFALGVISALLEGKSYFEAANRGNAIGALQFQTHGDNDGYPNRGELGKFYEKNSEHYE</sequence>
<evidence type="ECO:0000256" key="1">
    <source>
        <dbReference type="ARBA" id="ARBA00010688"/>
    </source>
</evidence>
<accession>A0A916VJ91</accession>
<dbReference type="Proteomes" id="UP000677218">
    <property type="component" value="Unassembled WGS sequence"/>
</dbReference>
<comment type="caution">
    <text evidence="7">The sequence shown here is derived from an EMBL/GenBank/DDBJ whole genome shotgun (WGS) entry which is preliminary data.</text>
</comment>
<dbReference type="AlphaFoldDB" id="A0A916VJ91"/>
<keyword evidence="5" id="KW-0067">ATP-binding</keyword>
<organism evidence="7 8">
    <name type="scientific">Lactobacillus corticis</name>
    <dbReference type="NCBI Taxonomy" id="2201249"/>
    <lineage>
        <taxon>Bacteria</taxon>
        <taxon>Bacillati</taxon>
        <taxon>Bacillota</taxon>
        <taxon>Bacilli</taxon>
        <taxon>Lactobacillales</taxon>
        <taxon>Lactobacillaceae</taxon>
        <taxon>Lactobacillus</taxon>
    </lineage>
</organism>
<dbReference type="RefSeq" id="WP_212781119.1">
    <property type="nucleotide sequence ID" value="NZ_BMAY01000010.1"/>
</dbReference>
<keyword evidence="4" id="KW-0418">Kinase</keyword>
<evidence type="ECO:0000313" key="7">
    <source>
        <dbReference type="EMBL" id="GFZ27434.1"/>
    </source>
</evidence>
<keyword evidence="3" id="KW-0547">Nucleotide-binding</keyword>
<dbReference type="CDD" id="cd01166">
    <property type="entry name" value="KdgK"/>
    <property type="match status" value="1"/>
</dbReference>
<name>A0A916VJ91_9LACO</name>
<evidence type="ECO:0000256" key="4">
    <source>
        <dbReference type="ARBA" id="ARBA00022777"/>
    </source>
</evidence>
<dbReference type="SUPFAM" id="SSF53613">
    <property type="entry name" value="Ribokinase-like"/>
    <property type="match status" value="1"/>
</dbReference>
<evidence type="ECO:0000256" key="2">
    <source>
        <dbReference type="ARBA" id="ARBA00022679"/>
    </source>
</evidence>
<gene>
    <name evidence="7" type="primary">kdgK</name>
    <name evidence="7" type="ORF">LCB40_13140</name>
</gene>
<dbReference type="GO" id="GO:0016301">
    <property type="term" value="F:kinase activity"/>
    <property type="evidence" value="ECO:0007669"/>
    <property type="project" value="UniProtKB-KW"/>
</dbReference>
<keyword evidence="2" id="KW-0808">Transferase</keyword>
<evidence type="ECO:0000256" key="3">
    <source>
        <dbReference type="ARBA" id="ARBA00022741"/>
    </source>
</evidence>
<feature type="domain" description="Carbohydrate kinase PfkB" evidence="6">
    <location>
        <begin position="3"/>
        <end position="303"/>
    </location>
</feature>
<dbReference type="Pfam" id="PF00294">
    <property type="entry name" value="PfkB"/>
    <property type="match status" value="1"/>
</dbReference>
<protein>
    <submittedName>
        <fullName evidence="7">2-dehydro-3-deoxygluconokinase</fullName>
    </submittedName>
</protein>
<evidence type="ECO:0000313" key="8">
    <source>
        <dbReference type="Proteomes" id="UP000677218"/>
    </source>
</evidence>
<comment type="similarity">
    <text evidence="1">Belongs to the carbohydrate kinase PfkB family.</text>
</comment>
<keyword evidence="8" id="KW-1185">Reference proteome</keyword>